<keyword evidence="5" id="KW-1185">Reference proteome</keyword>
<dbReference type="GO" id="GO:0016846">
    <property type="term" value="F:carbon-sulfur lyase activity"/>
    <property type="evidence" value="ECO:0007669"/>
    <property type="project" value="InterPro"/>
</dbReference>
<comment type="caution">
    <text evidence="4">The sequence shown here is derived from an EMBL/GenBank/DDBJ whole genome shotgun (WGS) entry which is preliminary data.</text>
</comment>
<dbReference type="InterPro" id="IPR006948">
    <property type="entry name" value="Alliinase_C"/>
</dbReference>
<evidence type="ECO:0000256" key="1">
    <source>
        <dbReference type="SAM" id="MobiDB-lite"/>
    </source>
</evidence>
<evidence type="ECO:0000313" key="5">
    <source>
        <dbReference type="Proteomes" id="UP000266841"/>
    </source>
</evidence>
<feature type="signal peptide" evidence="2">
    <location>
        <begin position="1"/>
        <end position="18"/>
    </location>
</feature>
<feature type="domain" description="Alliinase C-terminal" evidence="3">
    <location>
        <begin position="268"/>
        <end position="390"/>
    </location>
</feature>
<accession>K0RJI4</accession>
<organism evidence="4 5">
    <name type="scientific">Thalassiosira oceanica</name>
    <name type="common">Marine diatom</name>
    <dbReference type="NCBI Taxonomy" id="159749"/>
    <lineage>
        <taxon>Eukaryota</taxon>
        <taxon>Sar</taxon>
        <taxon>Stramenopiles</taxon>
        <taxon>Ochrophyta</taxon>
        <taxon>Bacillariophyta</taxon>
        <taxon>Coscinodiscophyceae</taxon>
        <taxon>Thalassiosirophycidae</taxon>
        <taxon>Thalassiosirales</taxon>
        <taxon>Thalassiosiraceae</taxon>
        <taxon>Thalassiosira</taxon>
    </lineage>
</organism>
<gene>
    <name evidence="4" type="ORF">THAOC_32115</name>
</gene>
<dbReference type="OrthoDB" id="10618148at2759"/>
<protein>
    <recommendedName>
        <fullName evidence="3">Alliinase C-terminal domain-containing protein</fullName>
    </recommendedName>
</protein>
<evidence type="ECO:0000256" key="2">
    <source>
        <dbReference type="SAM" id="SignalP"/>
    </source>
</evidence>
<dbReference type="Proteomes" id="UP000266841">
    <property type="component" value="Unassembled WGS sequence"/>
</dbReference>
<dbReference type="InterPro" id="IPR037029">
    <property type="entry name" value="Alliinase_N_sf"/>
</dbReference>
<feature type="region of interest" description="Disordered" evidence="1">
    <location>
        <begin position="34"/>
        <end position="70"/>
    </location>
</feature>
<dbReference type="AlphaFoldDB" id="K0RJI4"/>
<dbReference type="Gene3D" id="2.10.25.30">
    <property type="entry name" value="EGF-like, alliinase"/>
    <property type="match status" value="1"/>
</dbReference>
<keyword evidence="2" id="KW-0732">Signal</keyword>
<name>K0RJI4_THAOC</name>
<dbReference type="Pfam" id="PF04864">
    <property type="entry name" value="Alliinase_C"/>
    <property type="match status" value="1"/>
</dbReference>
<dbReference type="Gene3D" id="3.40.640.10">
    <property type="entry name" value="Type I PLP-dependent aspartate aminotransferase-like (Major domain)"/>
    <property type="match status" value="1"/>
</dbReference>
<dbReference type="SUPFAM" id="SSF53383">
    <property type="entry name" value="PLP-dependent transferases"/>
    <property type="match status" value="1"/>
</dbReference>
<dbReference type="InterPro" id="IPR015424">
    <property type="entry name" value="PyrdxlP-dep_Trfase"/>
</dbReference>
<evidence type="ECO:0000259" key="3">
    <source>
        <dbReference type="Pfam" id="PF04864"/>
    </source>
</evidence>
<feature type="region of interest" description="Disordered" evidence="1">
    <location>
        <begin position="100"/>
        <end position="136"/>
    </location>
</feature>
<reference evidence="4 5" key="1">
    <citation type="journal article" date="2012" name="Genome Biol.">
        <title>Genome and low-iron response of an oceanic diatom adapted to chronic iron limitation.</title>
        <authorList>
            <person name="Lommer M."/>
            <person name="Specht M."/>
            <person name="Roy A.S."/>
            <person name="Kraemer L."/>
            <person name="Andreson R."/>
            <person name="Gutowska M.A."/>
            <person name="Wolf J."/>
            <person name="Bergner S.V."/>
            <person name="Schilhabel M.B."/>
            <person name="Klostermeier U.C."/>
            <person name="Beiko R.G."/>
            <person name="Rosenstiel P."/>
            <person name="Hippler M."/>
            <person name="Laroche J."/>
        </authorList>
    </citation>
    <scope>NUCLEOTIDE SEQUENCE [LARGE SCALE GENOMIC DNA]</scope>
    <source>
        <strain evidence="4 5">CCMP1005</strain>
    </source>
</reference>
<dbReference type="EMBL" id="AGNL01045180">
    <property type="protein sequence ID" value="EJK49046.1"/>
    <property type="molecule type" value="Genomic_DNA"/>
</dbReference>
<dbReference type="InterPro" id="IPR015421">
    <property type="entry name" value="PyrdxlP-dep_Trfase_major"/>
</dbReference>
<sequence length="840" mass="94301">MRQLVAAAALLLTLTASASPPDPPLRGRRLRVKANKNHNGGGGKHDPNHWMHVPNGRPPEEESEPAQQAHTVSQAAVVQALLQADAALPVSRSMDEFVTEESSINRYQAKSAKSAKKQMPRPPTSTKSAKKPAPGVPPGQCIALPGETDGGCEGVSPKRPSVVENRCSGNGWFNDEDSSLGIEATCNCFACYKGDNCEKELQFNDTECIVEPDDPEMRFYQDWFDGHPEAISIFYPSYGMNYRGLNRATTNDKADDRIGVNNPLRESFYKAIIDFHRYAGNVDLDNHEYDIVVGMGGIKFFPPPFSHCLKTAPRPVLVARVPHWIRFINMANVANTKNASWWERNEANVPGNHSDVVEIVTNPNNPNNKYYEPLYEDSKQIHDLVYYWPNQQKKEKLCRGLTTLWFLACRKLVACQTYAWPGRSSSAKPLEWKEPSAMNSLREYGIKTRLGSRYGYDPAESIVMTCIGDYDSEFEIFYKKTEALVNKLFDDRSVAEWKEMSNNGTRRVFNSGIGSLTSFGGRQYTNSNSEMIENPENLTVATPGLISGVGPGIKRDLTYCLARYAAANVRPCEEGEGCGPILGFTFEVNNLDEYRSLRRRESSYDRLQVTPRNFQSPLDPDAYYFAWGDNSTVVEKDPRCNYNTFISQSYWDYILGGIMAWDGRLLDTGRYTWDLEAELKLHNNNEVNIDGLVTAAPSISLEERREYAVQFVNTTVASELPWYNDRRCPYTGNMNIKTGDELFPTVAEQLGGNAGGTISPPSSQVVNDYIDKILRDGGWSNKAANSIDERAEPCEQSFVRDNNLPPARDRTGKFGPVNLYYSDVEIWRKTNEKVLEAEDV</sequence>
<feature type="chain" id="PRO_5003836347" description="Alliinase C-terminal domain-containing protein" evidence="2">
    <location>
        <begin position="19"/>
        <end position="840"/>
    </location>
</feature>
<evidence type="ECO:0000313" key="4">
    <source>
        <dbReference type="EMBL" id="EJK49046.1"/>
    </source>
</evidence>
<proteinExistence type="predicted"/>